<dbReference type="CDD" id="cd01949">
    <property type="entry name" value="GGDEF"/>
    <property type="match status" value="1"/>
</dbReference>
<feature type="domain" description="Response regulatory" evidence="2">
    <location>
        <begin position="132"/>
        <end position="249"/>
    </location>
</feature>
<evidence type="ECO:0000259" key="4">
    <source>
        <dbReference type="PROSITE" id="PS50887"/>
    </source>
</evidence>
<dbReference type="InterPro" id="IPR043128">
    <property type="entry name" value="Rev_trsase/Diguanyl_cyclase"/>
</dbReference>
<dbReference type="InterPro" id="IPR000160">
    <property type="entry name" value="GGDEF_dom"/>
</dbReference>
<dbReference type="Pfam" id="PF00563">
    <property type="entry name" value="EAL"/>
    <property type="match status" value="1"/>
</dbReference>
<dbReference type="Pfam" id="PF00072">
    <property type="entry name" value="Response_reg"/>
    <property type="match status" value="1"/>
</dbReference>
<evidence type="ECO:0000313" key="6">
    <source>
        <dbReference type="Proteomes" id="UP001336314"/>
    </source>
</evidence>
<evidence type="ECO:0000259" key="2">
    <source>
        <dbReference type="PROSITE" id="PS50110"/>
    </source>
</evidence>
<keyword evidence="1" id="KW-0597">Phosphoprotein</keyword>
<dbReference type="EMBL" id="JAUHLI010000012">
    <property type="protein sequence ID" value="MEE2002318.1"/>
    <property type="molecule type" value="Genomic_DNA"/>
</dbReference>
<dbReference type="RefSeq" id="WP_330129387.1">
    <property type="nucleotide sequence ID" value="NZ_JAUHLI010000012.1"/>
</dbReference>
<dbReference type="InterPro" id="IPR050706">
    <property type="entry name" value="Cyclic-di-GMP_PDE-like"/>
</dbReference>
<dbReference type="SUPFAM" id="SSF52172">
    <property type="entry name" value="CheY-like"/>
    <property type="match status" value="2"/>
</dbReference>
<dbReference type="SMART" id="SM00052">
    <property type="entry name" value="EAL"/>
    <property type="match status" value="1"/>
</dbReference>
<dbReference type="InterPro" id="IPR029787">
    <property type="entry name" value="Nucleotide_cyclase"/>
</dbReference>
<evidence type="ECO:0000313" key="5">
    <source>
        <dbReference type="EMBL" id="MEE2002318.1"/>
    </source>
</evidence>
<dbReference type="Gene3D" id="3.20.20.450">
    <property type="entry name" value="EAL domain"/>
    <property type="match status" value="1"/>
</dbReference>
<protein>
    <submittedName>
        <fullName evidence="5">EAL domain-containing protein</fullName>
    </submittedName>
</protein>
<feature type="modified residue" description="4-aspartylphosphate" evidence="1">
    <location>
        <position position="307"/>
    </location>
</feature>
<gene>
    <name evidence="5" type="ORF">QWY20_12720</name>
</gene>
<dbReference type="SUPFAM" id="SSF55073">
    <property type="entry name" value="Nucleotide cyclase"/>
    <property type="match status" value="1"/>
</dbReference>
<proteinExistence type="predicted"/>
<dbReference type="CDD" id="cd01948">
    <property type="entry name" value="EAL"/>
    <property type="match status" value="1"/>
</dbReference>
<dbReference type="InterPro" id="IPR035919">
    <property type="entry name" value="EAL_sf"/>
</dbReference>
<dbReference type="NCBIfam" id="TIGR00254">
    <property type="entry name" value="GGDEF"/>
    <property type="match status" value="1"/>
</dbReference>
<evidence type="ECO:0000259" key="3">
    <source>
        <dbReference type="PROSITE" id="PS50883"/>
    </source>
</evidence>
<dbReference type="InterPro" id="IPR001789">
    <property type="entry name" value="Sig_transdc_resp-reg_receiver"/>
</dbReference>
<feature type="domain" description="EAL" evidence="3">
    <location>
        <begin position="562"/>
        <end position="813"/>
    </location>
</feature>
<feature type="domain" description="GGDEF" evidence="4">
    <location>
        <begin position="421"/>
        <end position="553"/>
    </location>
</feature>
<name>A0ABU7J729_9GAMM</name>
<dbReference type="SUPFAM" id="SSF141868">
    <property type="entry name" value="EAL domain-like"/>
    <property type="match status" value="1"/>
</dbReference>
<dbReference type="Pfam" id="PF00990">
    <property type="entry name" value="GGDEF"/>
    <property type="match status" value="1"/>
</dbReference>
<evidence type="ECO:0000256" key="1">
    <source>
        <dbReference type="PROSITE-ProRule" id="PRU00169"/>
    </source>
</evidence>
<dbReference type="PROSITE" id="PS50883">
    <property type="entry name" value="EAL"/>
    <property type="match status" value="1"/>
</dbReference>
<dbReference type="Gene3D" id="3.30.70.270">
    <property type="match status" value="1"/>
</dbReference>
<reference evidence="5 6" key="1">
    <citation type="submission" date="2023-07" db="EMBL/GenBank/DDBJ databases">
        <title>Alkalimonas sp., MEB108 novel, alkaliphilic bacterium isolated from Lonar Lake, India.</title>
        <authorList>
            <person name="Joshi A."/>
            <person name="Thite S."/>
        </authorList>
    </citation>
    <scope>NUCLEOTIDE SEQUENCE [LARGE SCALE GENOMIC DNA]</scope>
    <source>
        <strain evidence="5 6">MEB108</strain>
    </source>
</reference>
<dbReference type="SMART" id="SM00448">
    <property type="entry name" value="REC"/>
    <property type="match status" value="2"/>
</dbReference>
<dbReference type="PROSITE" id="PS50887">
    <property type="entry name" value="GGDEF"/>
    <property type="match status" value="1"/>
</dbReference>
<keyword evidence="6" id="KW-1185">Reference proteome</keyword>
<dbReference type="InterPro" id="IPR011006">
    <property type="entry name" value="CheY-like_superfamily"/>
</dbReference>
<feature type="domain" description="Response regulatory" evidence="2">
    <location>
        <begin position="258"/>
        <end position="374"/>
    </location>
</feature>
<dbReference type="PANTHER" id="PTHR33121">
    <property type="entry name" value="CYCLIC DI-GMP PHOSPHODIESTERASE PDEF"/>
    <property type="match status" value="1"/>
</dbReference>
<dbReference type="SMART" id="SM00267">
    <property type="entry name" value="GGDEF"/>
    <property type="match status" value="1"/>
</dbReference>
<dbReference type="PROSITE" id="PS50110">
    <property type="entry name" value="RESPONSE_REGULATORY"/>
    <property type="match status" value="2"/>
</dbReference>
<dbReference type="PANTHER" id="PTHR33121:SF70">
    <property type="entry name" value="SIGNALING PROTEIN YKOW"/>
    <property type="match status" value="1"/>
</dbReference>
<dbReference type="Proteomes" id="UP001336314">
    <property type="component" value="Unassembled WGS sequence"/>
</dbReference>
<dbReference type="InterPro" id="IPR001633">
    <property type="entry name" value="EAL_dom"/>
</dbReference>
<comment type="caution">
    <text evidence="1">Lacks conserved residue(s) required for the propagation of feature annotation.</text>
</comment>
<organism evidence="5 6">
    <name type="scientific">Alkalimonas cellulosilytica</name>
    <dbReference type="NCBI Taxonomy" id="3058395"/>
    <lineage>
        <taxon>Bacteria</taxon>
        <taxon>Pseudomonadati</taxon>
        <taxon>Pseudomonadota</taxon>
        <taxon>Gammaproteobacteria</taxon>
        <taxon>Alkalimonas</taxon>
    </lineage>
</organism>
<dbReference type="Gene3D" id="3.40.50.2300">
    <property type="match status" value="2"/>
</dbReference>
<comment type="caution">
    <text evidence="5">The sequence shown here is derived from an EMBL/GenBank/DDBJ whole genome shotgun (WGS) entry which is preliminary data.</text>
</comment>
<sequence length="820" mass="93354">MITEYSAMPKDDASKWLGTQQSFRANLQQKITSLAHYWQLYLTNNDLTARQELKRLSQQLAAAAKVYGFQKVADSASQFADLFAHPFVDELTQRIQEHNCMEVLQQQLNSSSQLMKSHTPQQASALEPAEPCILLFDEDELAAEALACDLSSHGFRLVIETNSAQLYDTLIATKPQAVLSNITLQHQHCLSIDAIRSSLHQLSQKPAVICFTEHDSFEARLAATRLGCQHFMLKPVDSKQVLYQLNKLIHKEKNEPYHILLVDSDTDVLRFYRHALGMGGYTVTTATDSKTAFELAVQVKPELMLIDLNLKGCNGIELGKIVRQHPELANTPLIFMFQQQDSSHDSTVAALAGDDYIQKPIAPWRLLMTVEAKVKRSRLLKQEQRAVIQRPELMQHIDTLTALPTLWQLKRELQKNSEQQSPLCLMKLDLDQFHLINDVYGRETGDLVLQTVAWQLAQLLSEQDHLYRESGDEFWLLCRQLTTLEQAAEFTEHMLLVLEHISSNFDVSIHFTASVGICLVNEPQSPDELLQHASSALYEAKKKAGHQYRFYDPQQQQKIDLRQQLSQTIRQAISKKQFSCVFQPIFSANSKLTSFELLARWQHPEQGPISPALFIPLLEEQGLISYLTRQMLDLGLPQLKAWRQQWPELCLNINVSAQDLADPELCEQLLERMQQYELPTTALIIEITESILIQAGSGSFEQLRQLAAQGFAISLDDFGTGYSSLSYLDKLPVSRLKIDRSFVQRIDDNQEDKLLPAIIHLANDLELEITAEGVETALQFDYLKRFGCQRYQGYLFSKPLKAVDIEHTSWFQARTSVFAK</sequence>
<accession>A0ABU7J729</accession>